<evidence type="ECO:0000313" key="2">
    <source>
        <dbReference type="Proteomes" id="UP000218334"/>
    </source>
</evidence>
<dbReference type="EMBL" id="KZ293433">
    <property type="protein sequence ID" value="PBK68244.1"/>
    <property type="molecule type" value="Genomic_DNA"/>
</dbReference>
<organism evidence="1 2">
    <name type="scientific">Armillaria solidipes</name>
    <dbReference type="NCBI Taxonomy" id="1076256"/>
    <lineage>
        <taxon>Eukaryota</taxon>
        <taxon>Fungi</taxon>
        <taxon>Dikarya</taxon>
        <taxon>Basidiomycota</taxon>
        <taxon>Agaricomycotina</taxon>
        <taxon>Agaricomycetes</taxon>
        <taxon>Agaricomycetidae</taxon>
        <taxon>Agaricales</taxon>
        <taxon>Marasmiineae</taxon>
        <taxon>Physalacriaceae</taxon>
        <taxon>Armillaria</taxon>
    </lineage>
</organism>
<name>A0A2H3BH38_9AGAR</name>
<sequence length="114" mass="12590">MISKNPPFQVTLRTAWVMLFAALWVSAEFAFIEILLASREDCCGVLITEHCINVAIRYPSLLRPGNSTNTMDPGRPPSLTNSTAEAFPLTRHPFFLNPRFGMITSGNTASQLSC</sequence>
<evidence type="ECO:0000313" key="1">
    <source>
        <dbReference type="EMBL" id="PBK68244.1"/>
    </source>
</evidence>
<protein>
    <submittedName>
        <fullName evidence="1">Uncharacterized protein</fullName>
    </submittedName>
</protein>
<dbReference type="AlphaFoldDB" id="A0A2H3BH38"/>
<proteinExistence type="predicted"/>
<dbReference type="Proteomes" id="UP000218334">
    <property type="component" value="Unassembled WGS sequence"/>
</dbReference>
<keyword evidence="2" id="KW-1185">Reference proteome</keyword>
<accession>A0A2H3BH38</accession>
<reference evidence="2" key="1">
    <citation type="journal article" date="2017" name="Nat. Ecol. Evol.">
        <title>Genome expansion and lineage-specific genetic innovations in the forest pathogenic fungi Armillaria.</title>
        <authorList>
            <person name="Sipos G."/>
            <person name="Prasanna A.N."/>
            <person name="Walter M.C."/>
            <person name="O'Connor E."/>
            <person name="Balint B."/>
            <person name="Krizsan K."/>
            <person name="Kiss B."/>
            <person name="Hess J."/>
            <person name="Varga T."/>
            <person name="Slot J."/>
            <person name="Riley R."/>
            <person name="Boka B."/>
            <person name="Rigling D."/>
            <person name="Barry K."/>
            <person name="Lee J."/>
            <person name="Mihaltcheva S."/>
            <person name="LaButti K."/>
            <person name="Lipzen A."/>
            <person name="Waldron R."/>
            <person name="Moloney N.M."/>
            <person name="Sperisen C."/>
            <person name="Kredics L."/>
            <person name="Vagvoelgyi C."/>
            <person name="Patrignani A."/>
            <person name="Fitzpatrick D."/>
            <person name="Nagy I."/>
            <person name="Doyle S."/>
            <person name="Anderson J.B."/>
            <person name="Grigoriev I.V."/>
            <person name="Gueldener U."/>
            <person name="Muensterkoetter M."/>
            <person name="Nagy L.G."/>
        </authorList>
    </citation>
    <scope>NUCLEOTIDE SEQUENCE [LARGE SCALE GENOMIC DNA]</scope>
    <source>
        <strain evidence="2">28-4</strain>
    </source>
</reference>
<gene>
    <name evidence="1" type="ORF">ARMSODRAFT_212378</name>
</gene>